<dbReference type="PANTHER" id="PTHR30466">
    <property type="entry name" value="FLAVIN REDUCTASE"/>
    <property type="match status" value="1"/>
</dbReference>
<evidence type="ECO:0000313" key="4">
    <source>
        <dbReference type="Proteomes" id="UP000587524"/>
    </source>
</evidence>
<dbReference type="EMBL" id="JACJHZ010000010">
    <property type="protein sequence ID" value="MBA9020516.1"/>
    <property type="molecule type" value="Genomic_DNA"/>
</dbReference>
<proteinExistence type="predicted"/>
<name>A0ABR6C6I4_9HYPH</name>
<gene>
    <name evidence="3" type="ORF">HNQ97_002518</name>
</gene>
<dbReference type="Gene3D" id="2.30.110.10">
    <property type="entry name" value="Electron Transport, Fmn-binding Protein, Chain A"/>
    <property type="match status" value="1"/>
</dbReference>
<evidence type="ECO:0000313" key="3">
    <source>
        <dbReference type="EMBL" id="MBA9020516.1"/>
    </source>
</evidence>
<dbReference type="SUPFAM" id="SSF50475">
    <property type="entry name" value="FMN-binding split barrel"/>
    <property type="match status" value="1"/>
</dbReference>
<accession>A0ABR6C6I4</accession>
<evidence type="ECO:0000256" key="1">
    <source>
        <dbReference type="ARBA" id="ARBA00023002"/>
    </source>
</evidence>
<organism evidence="3 4">
    <name type="scientific">Aminobacter ciceronei</name>
    <dbReference type="NCBI Taxonomy" id="150723"/>
    <lineage>
        <taxon>Bacteria</taxon>
        <taxon>Pseudomonadati</taxon>
        <taxon>Pseudomonadota</taxon>
        <taxon>Alphaproteobacteria</taxon>
        <taxon>Hyphomicrobiales</taxon>
        <taxon>Phyllobacteriaceae</taxon>
        <taxon>Aminobacter</taxon>
    </lineage>
</organism>
<comment type="caution">
    <text evidence="3">The sequence shown here is derived from an EMBL/GenBank/DDBJ whole genome shotgun (WGS) entry which is preliminary data.</text>
</comment>
<keyword evidence="4" id="KW-1185">Reference proteome</keyword>
<dbReference type="PANTHER" id="PTHR30466:SF1">
    <property type="entry name" value="FMN REDUCTASE (NADH) RUTF"/>
    <property type="match status" value="1"/>
</dbReference>
<sequence length="177" mass="19281">MLRSLQDVEERGMSIEVNELVADTRAAMRRLAKSVVILTTSHQGQRLAMAATAVDSLSMEPPSLLACVNRSASIFAAFQAKLPFCVNILARNHEALAQRCGGQVKGEARFAEGDWRERQGIPYLGDAQANIFCANDGEFYYGTHGVFVGRVTDVALFGSIEPLIYADARYVGAHLAM</sequence>
<evidence type="ECO:0000259" key="2">
    <source>
        <dbReference type="SMART" id="SM00903"/>
    </source>
</evidence>
<reference evidence="3 4" key="1">
    <citation type="submission" date="2020-08" db="EMBL/GenBank/DDBJ databases">
        <title>Genomic Encyclopedia of Type Strains, Phase IV (KMG-IV): sequencing the most valuable type-strain genomes for metagenomic binning, comparative biology and taxonomic classification.</title>
        <authorList>
            <person name="Goeker M."/>
        </authorList>
    </citation>
    <scope>NUCLEOTIDE SEQUENCE [LARGE SCALE GENOMIC DNA]</scope>
    <source>
        <strain evidence="3 4">DSM 17455</strain>
    </source>
</reference>
<protein>
    <submittedName>
        <fullName evidence="3">Flavin reductase (DIM6/NTAB) family NADH-FMN oxidoreductase RutF</fullName>
    </submittedName>
</protein>
<dbReference type="InterPro" id="IPR050268">
    <property type="entry name" value="NADH-dep_flavin_reductase"/>
</dbReference>
<dbReference type="Pfam" id="PF01613">
    <property type="entry name" value="Flavin_Reduct"/>
    <property type="match status" value="1"/>
</dbReference>
<keyword evidence="1" id="KW-0560">Oxidoreductase</keyword>
<dbReference type="InterPro" id="IPR002563">
    <property type="entry name" value="Flavin_Rdtase-like_dom"/>
</dbReference>
<dbReference type="SMART" id="SM00903">
    <property type="entry name" value="Flavin_Reduct"/>
    <property type="match status" value="1"/>
</dbReference>
<dbReference type="InterPro" id="IPR012349">
    <property type="entry name" value="Split_barrel_FMN-bd"/>
</dbReference>
<feature type="domain" description="Flavin reductase like" evidence="2">
    <location>
        <begin position="28"/>
        <end position="172"/>
    </location>
</feature>
<dbReference type="Proteomes" id="UP000587524">
    <property type="component" value="Unassembled WGS sequence"/>
</dbReference>